<accession>A3E3S7</accession>
<dbReference type="AlphaFoldDB" id="A3E3S7"/>
<organism evidence="2">
    <name type="scientific">Pfiesteria piscicida</name>
    <name type="common">Phantom dinoflagellate</name>
    <dbReference type="NCBI Taxonomy" id="71001"/>
    <lineage>
        <taxon>Eukaryota</taxon>
        <taxon>Sar</taxon>
        <taxon>Alveolata</taxon>
        <taxon>Dinophyceae</taxon>
        <taxon>Peridiniales</taxon>
        <taxon>Pfiesteriaceae</taxon>
        <taxon>Pfiesteria</taxon>
    </lineage>
</organism>
<evidence type="ECO:0000313" key="2">
    <source>
        <dbReference type="EMBL" id="ABI14344.1"/>
    </source>
</evidence>
<sequence length="88" mass="9513">MGESSARSRAARRQHTHQDHLHKCDPGRFAELHLLSCTSSTACAHHRIVGFGSSSDLSYGYSKILLDKPSAVPITCIGAAFNLTCTDL</sequence>
<proteinExistence type="evidence at transcript level"/>
<feature type="region of interest" description="Disordered" evidence="1">
    <location>
        <begin position="1"/>
        <end position="20"/>
    </location>
</feature>
<protein>
    <submittedName>
        <fullName evidence="2">Uncharacterized protein</fullName>
    </submittedName>
</protein>
<name>A3E3S7_PFIPI</name>
<evidence type="ECO:0000256" key="1">
    <source>
        <dbReference type="SAM" id="MobiDB-lite"/>
    </source>
</evidence>
<reference evidence="2" key="1">
    <citation type="journal article" date="2007" name="Proc. Natl. Acad. Sci. U.S.A.">
        <title>Spliced leader RNA trans-splicing in dinoflagellates.</title>
        <authorList>
            <person name="Zhang H."/>
            <person name="Hou Y."/>
            <person name="Miranda L."/>
            <person name="Campbell D.A."/>
            <person name="Sturm N.R."/>
            <person name="Gaasterland T."/>
            <person name="Lin S."/>
        </authorList>
    </citation>
    <scope>NUCLEOTIDE SEQUENCE</scope>
</reference>
<dbReference type="EMBL" id="DQ864930">
    <property type="protein sequence ID" value="ABI14344.1"/>
    <property type="molecule type" value="mRNA"/>
</dbReference>